<proteinExistence type="predicted"/>
<dbReference type="Pfam" id="PF18911">
    <property type="entry name" value="PKD_4"/>
    <property type="match status" value="1"/>
</dbReference>
<keyword evidence="5" id="KW-1185">Reference proteome</keyword>
<dbReference type="PANTHER" id="PTHR22990:SF15">
    <property type="entry name" value="F-BOX ONLY PROTEIN 10"/>
    <property type="match status" value="1"/>
</dbReference>
<evidence type="ECO:0000313" key="5">
    <source>
        <dbReference type="Proteomes" id="UP000573327"/>
    </source>
</evidence>
<dbReference type="RefSeq" id="WP_184918743.1">
    <property type="nucleotide sequence ID" value="NZ_JACHJR010000001.1"/>
</dbReference>
<organism evidence="4 5">
    <name type="scientific">Kitasatospora gansuensis</name>
    <dbReference type="NCBI Taxonomy" id="258050"/>
    <lineage>
        <taxon>Bacteria</taxon>
        <taxon>Bacillati</taxon>
        <taxon>Actinomycetota</taxon>
        <taxon>Actinomycetes</taxon>
        <taxon>Kitasatosporales</taxon>
        <taxon>Streptomycetaceae</taxon>
        <taxon>Kitasatospora</taxon>
    </lineage>
</organism>
<dbReference type="GO" id="GO:0005975">
    <property type="term" value="P:carbohydrate metabolic process"/>
    <property type="evidence" value="ECO:0007669"/>
    <property type="project" value="UniProtKB-ARBA"/>
</dbReference>
<dbReference type="CDD" id="cd00146">
    <property type="entry name" value="PKD"/>
    <property type="match status" value="2"/>
</dbReference>
<dbReference type="InterPro" id="IPR011050">
    <property type="entry name" value="Pectin_lyase_fold/virulence"/>
</dbReference>
<feature type="chain" id="PRO_5031418524" evidence="2">
    <location>
        <begin position="30"/>
        <end position="928"/>
    </location>
</feature>
<keyword evidence="2" id="KW-0732">Signal</keyword>
<dbReference type="SUPFAM" id="SSF49299">
    <property type="entry name" value="PKD domain"/>
    <property type="match status" value="2"/>
</dbReference>
<dbReference type="InterPro" id="IPR035986">
    <property type="entry name" value="PKD_dom_sf"/>
</dbReference>
<dbReference type="InterPro" id="IPR006626">
    <property type="entry name" value="PbH1"/>
</dbReference>
<dbReference type="InterPro" id="IPR039448">
    <property type="entry name" value="Beta_helix"/>
</dbReference>
<dbReference type="SMART" id="SM00089">
    <property type="entry name" value="PKD"/>
    <property type="match status" value="2"/>
</dbReference>
<dbReference type="EMBL" id="JACHJR010000001">
    <property type="protein sequence ID" value="MBB4948835.1"/>
    <property type="molecule type" value="Genomic_DNA"/>
</dbReference>
<protein>
    <submittedName>
        <fullName evidence="4">Parallel beta-helix repeat protein</fullName>
    </submittedName>
</protein>
<dbReference type="Gene3D" id="2.160.20.10">
    <property type="entry name" value="Single-stranded right-handed beta-helix, Pectin lyase-like"/>
    <property type="match status" value="1"/>
</dbReference>
<evidence type="ECO:0000256" key="1">
    <source>
        <dbReference type="ARBA" id="ARBA00022737"/>
    </source>
</evidence>
<reference evidence="4 5" key="1">
    <citation type="submission" date="2020-08" db="EMBL/GenBank/DDBJ databases">
        <title>Sequencing the genomes of 1000 actinobacteria strains.</title>
        <authorList>
            <person name="Klenk H.-P."/>
        </authorList>
    </citation>
    <scope>NUCLEOTIDE SEQUENCE [LARGE SCALE GENOMIC DNA]</scope>
    <source>
        <strain evidence="4 5">DSM 44786</strain>
    </source>
</reference>
<dbReference type="Gene3D" id="2.60.40.10">
    <property type="entry name" value="Immunoglobulins"/>
    <property type="match status" value="2"/>
</dbReference>
<dbReference type="AlphaFoldDB" id="A0A7W7SE55"/>
<accession>A0A7W7SE55</accession>
<dbReference type="PROSITE" id="PS50093">
    <property type="entry name" value="PKD"/>
    <property type="match status" value="2"/>
</dbReference>
<evidence type="ECO:0000259" key="3">
    <source>
        <dbReference type="PROSITE" id="PS50093"/>
    </source>
</evidence>
<sequence length="928" mass="94460">MSSTQHRLGIAALAATGLLGAALTVPAAAAEVPATLYVNNARKSNCADGGQGSKTQPYCTIQAAVNVAGPGQTVEVAIGQYREQVTVNRSGEPGRPIVIRSARGGSDAALVGGNVSPTTHNFLLKNVHDVTVRDFITKYSAAEGVLVEESQRVVVDSLDMLFSSADHAPKAGVRITGTSSEVTVSRNRIGGSFGPGIVVDPGVTGAVLTTNALTSNHQGGIRVTGAPGTVVTSNSLAANKDRGIVLDGGSSGSTVKNNIVACSDQHYDGNPVDPVEITVSADSAPGTKADHNSLATCAGGTVYSWAGQKYATQAAFAAATGQGTADLIELPGFSRSWGNNSSVVPTELSGSTDSADQSAPGLLPTDLFGRQRADHPDAANSAGGYADRGAAEFQAFAVLSAWPDFRRGPGPLTVTVTAQAGKQWPGTATYTFDFGDGSAPLVTTEPKAVYTYPTKGTFPLTVSAAVPGAGASITDEPQQISVTEPGDLVPQLKVTPALGWDDEGALGYAFDLGASISPWRITDYDIDFGDGSTHGTWSGQTHTYNQPGSYTVTAKLKDQVGRTATVSQRLEVAYAASGFTAIPPTRLLDTRTVAVPWGRIPAGESRYFKVKGDATEAVVLNVTAVDPEQAGFLTVQPNGAPRPATSNVNFGARQNVSNLVTVPGGQGNEVLVHNSSGGQVDVVVDQVGYYQAGAGDRFGALAPSRALDTRAAGGALGPDGTASFQVRGVGGVPAGAKSVVLNLTVTEPSSGGFLTAYASGTERPGTSNLNFSAGQTLANQAIVPIGADGKVTVLNKGGNTHVVADVFGYYGAGGDSLFTPTVPTRLVDTRNGPGAIGPGAFLKVASGAPAGATGSVLNVTAVTPSSGGYLTVWADGAPRPGTSNLNFLAGQVVPNHVTTPLSAAGAFDIYNPAGQTHVVADQFGYFTK</sequence>
<dbReference type="InterPro" id="IPR022409">
    <property type="entry name" value="PKD/Chitinase_dom"/>
</dbReference>
<feature type="domain" description="PKD" evidence="3">
    <location>
        <begin position="510"/>
        <end position="579"/>
    </location>
</feature>
<evidence type="ECO:0000256" key="2">
    <source>
        <dbReference type="SAM" id="SignalP"/>
    </source>
</evidence>
<dbReference type="InterPro" id="IPR051550">
    <property type="entry name" value="SCF-Subunits/Alg-Epimerases"/>
</dbReference>
<evidence type="ECO:0000313" key="4">
    <source>
        <dbReference type="EMBL" id="MBB4948835.1"/>
    </source>
</evidence>
<dbReference type="SMART" id="SM00710">
    <property type="entry name" value="PbH1"/>
    <property type="match status" value="6"/>
</dbReference>
<gene>
    <name evidence="4" type="ORF">F4556_004370</name>
</gene>
<feature type="domain" description="PKD" evidence="3">
    <location>
        <begin position="425"/>
        <end position="465"/>
    </location>
</feature>
<dbReference type="InterPro" id="IPR000601">
    <property type="entry name" value="PKD_dom"/>
</dbReference>
<name>A0A7W7SE55_9ACTN</name>
<dbReference type="Pfam" id="PF00801">
    <property type="entry name" value="PKD"/>
    <property type="match status" value="1"/>
</dbReference>
<keyword evidence="1" id="KW-0677">Repeat</keyword>
<dbReference type="InterPro" id="IPR013783">
    <property type="entry name" value="Ig-like_fold"/>
</dbReference>
<dbReference type="SUPFAM" id="SSF51126">
    <property type="entry name" value="Pectin lyase-like"/>
    <property type="match status" value="1"/>
</dbReference>
<dbReference type="PANTHER" id="PTHR22990">
    <property type="entry name" value="F-BOX ONLY PROTEIN"/>
    <property type="match status" value="1"/>
</dbReference>
<comment type="caution">
    <text evidence="4">The sequence shown here is derived from an EMBL/GenBank/DDBJ whole genome shotgun (WGS) entry which is preliminary data.</text>
</comment>
<dbReference type="Pfam" id="PF13229">
    <property type="entry name" value="Beta_helix"/>
    <property type="match status" value="1"/>
</dbReference>
<dbReference type="InterPro" id="IPR012334">
    <property type="entry name" value="Pectin_lyas_fold"/>
</dbReference>
<feature type="signal peptide" evidence="2">
    <location>
        <begin position="1"/>
        <end position="29"/>
    </location>
</feature>
<dbReference type="Proteomes" id="UP000573327">
    <property type="component" value="Unassembled WGS sequence"/>
</dbReference>